<dbReference type="EMBL" id="LR796702">
    <property type="protein sequence ID" value="CAB4161272.1"/>
    <property type="molecule type" value="Genomic_DNA"/>
</dbReference>
<evidence type="ECO:0000313" key="1">
    <source>
        <dbReference type="EMBL" id="CAB4161272.1"/>
    </source>
</evidence>
<gene>
    <name evidence="1" type="ORF">UFOVP773_41</name>
</gene>
<organism evidence="1">
    <name type="scientific">uncultured Caudovirales phage</name>
    <dbReference type="NCBI Taxonomy" id="2100421"/>
    <lineage>
        <taxon>Viruses</taxon>
        <taxon>Duplodnaviria</taxon>
        <taxon>Heunggongvirae</taxon>
        <taxon>Uroviricota</taxon>
        <taxon>Caudoviricetes</taxon>
        <taxon>Peduoviridae</taxon>
        <taxon>Maltschvirus</taxon>
        <taxon>Maltschvirus maltsch</taxon>
    </lineage>
</organism>
<evidence type="ECO:0008006" key="2">
    <source>
        <dbReference type="Google" id="ProtNLM"/>
    </source>
</evidence>
<proteinExistence type="predicted"/>
<accession>A0A6J5NR81</accession>
<protein>
    <recommendedName>
        <fullName evidence="2">DNA transfer protein</fullName>
    </recommendedName>
</protein>
<sequence length="480" mass="48255">MSFWNDANEAAGDYVAPVKRTLDPNSLEGKAAAYKGGFDLTGGWGMERGQIGDIYNPNNTMGTNYLNDGRMYSGPEGAPTFVEQSVITEGGYRVPLGFAQQNGLKILGAAPPDVEHAGSGFDRLMENVVGPAMQVGIPLAVAAGAGGMFGSGTGIPGYLNGASASTAAGAGGSTTGGVNSMANLFGSGTSTTGTGLGFNPSLSSELGFKLGSGAATTGAASGASPGIIQQLANFTGLSASAIQSLGGAAISSIASLVGAGMTADAAKKAAQGIADSNASSNQLMAQINAQNQARQEPFYQAGLKALPAYSQGVMPGGNLVRPFSNADFQADPGYGFRLSEGMKTLENSAASRGNLLSGATLKGIQKYGQGLASQEYQNAYNRYTGDQATQRNALASLTGFAPTASAVMQSGDVAYGTNAANLASNTANAMAGAGATRSSSYGNALAGIGQNVYNAMNPNPMNSIMAAYMQNQMTPRTGVA</sequence>
<reference evidence="1" key="1">
    <citation type="submission" date="2020-04" db="EMBL/GenBank/DDBJ databases">
        <authorList>
            <person name="Chiriac C."/>
            <person name="Salcher M."/>
            <person name="Ghai R."/>
            <person name="Kavagutti S V."/>
        </authorList>
    </citation>
    <scope>NUCLEOTIDE SEQUENCE</scope>
</reference>
<name>A0A6J5NR81_9CAUD</name>